<feature type="transmembrane region" description="Helical" evidence="1">
    <location>
        <begin position="21"/>
        <end position="44"/>
    </location>
</feature>
<feature type="transmembrane region" description="Helical" evidence="1">
    <location>
        <begin position="64"/>
        <end position="82"/>
    </location>
</feature>
<dbReference type="Proteomes" id="UP000499080">
    <property type="component" value="Unassembled WGS sequence"/>
</dbReference>
<dbReference type="EMBL" id="BGPR01010034">
    <property type="protein sequence ID" value="GBN43889.1"/>
    <property type="molecule type" value="Genomic_DNA"/>
</dbReference>
<gene>
    <name evidence="3" type="ORF">AVEN_106007_1</name>
    <name evidence="2" type="ORF">AVEN_193736_1</name>
</gene>
<keyword evidence="1" id="KW-0812">Transmembrane</keyword>
<keyword evidence="1" id="KW-1133">Transmembrane helix</keyword>
<keyword evidence="4" id="KW-1185">Reference proteome</keyword>
<sequence length="96" mass="11251">MDAQTMHVDHPSFQELRLSIYWVYQCISIRMPVLMVLVQGFGFILSWPYLASVRRLVVALDHPFLQTCFFLIFCLVSVFARVKAKLWDNLVKLSLE</sequence>
<evidence type="ECO:0000313" key="3">
    <source>
        <dbReference type="EMBL" id="GBN43889.1"/>
    </source>
</evidence>
<name>A0A4Y2NZM7_ARAVE</name>
<accession>A0A4Y2NZM7</accession>
<evidence type="ECO:0000313" key="2">
    <source>
        <dbReference type="EMBL" id="GBN43780.1"/>
    </source>
</evidence>
<proteinExistence type="predicted"/>
<organism evidence="2 4">
    <name type="scientific">Araneus ventricosus</name>
    <name type="common">Orbweaver spider</name>
    <name type="synonym">Epeira ventricosa</name>
    <dbReference type="NCBI Taxonomy" id="182803"/>
    <lineage>
        <taxon>Eukaryota</taxon>
        <taxon>Metazoa</taxon>
        <taxon>Ecdysozoa</taxon>
        <taxon>Arthropoda</taxon>
        <taxon>Chelicerata</taxon>
        <taxon>Arachnida</taxon>
        <taxon>Araneae</taxon>
        <taxon>Araneomorphae</taxon>
        <taxon>Entelegynae</taxon>
        <taxon>Araneoidea</taxon>
        <taxon>Araneidae</taxon>
        <taxon>Araneus</taxon>
    </lineage>
</organism>
<evidence type="ECO:0000256" key="1">
    <source>
        <dbReference type="SAM" id="Phobius"/>
    </source>
</evidence>
<dbReference type="AlphaFoldDB" id="A0A4Y2NZM7"/>
<protein>
    <submittedName>
        <fullName evidence="2">Uncharacterized protein</fullName>
    </submittedName>
</protein>
<keyword evidence="1" id="KW-0472">Membrane</keyword>
<comment type="caution">
    <text evidence="2">The sequence shown here is derived from an EMBL/GenBank/DDBJ whole genome shotgun (WGS) entry which is preliminary data.</text>
</comment>
<reference evidence="2 4" key="1">
    <citation type="journal article" date="2019" name="Sci. Rep.">
        <title>Orb-weaving spider Araneus ventricosus genome elucidates the spidroin gene catalogue.</title>
        <authorList>
            <person name="Kono N."/>
            <person name="Nakamura H."/>
            <person name="Ohtoshi R."/>
            <person name="Moran D.A.P."/>
            <person name="Shinohara A."/>
            <person name="Yoshida Y."/>
            <person name="Fujiwara M."/>
            <person name="Mori M."/>
            <person name="Tomita M."/>
            <person name="Arakawa K."/>
        </authorList>
    </citation>
    <scope>NUCLEOTIDE SEQUENCE [LARGE SCALE GENOMIC DNA]</scope>
</reference>
<evidence type="ECO:0000313" key="4">
    <source>
        <dbReference type="Proteomes" id="UP000499080"/>
    </source>
</evidence>
<dbReference type="EMBL" id="BGPR01010017">
    <property type="protein sequence ID" value="GBN43780.1"/>
    <property type="molecule type" value="Genomic_DNA"/>
</dbReference>